<evidence type="ECO:0000313" key="2">
    <source>
        <dbReference type="Proteomes" id="UP000823851"/>
    </source>
</evidence>
<sequence length="171" mass="19775">MAAVCKGGADVELREGESRVLCCDGSKEDEEELSLSPYSHKMMDEICYHKDGRIYFRGRGKWTEEHKKRIEMEINQILCLNGRLYEDGSMREDTATMLVKGRKDAYKNAEKILERLAAKNKLTSSHLESIIKRLEDAQERQEFAGVLLFVLKRKKDGWKMSEKIRGITNEI</sequence>
<evidence type="ECO:0000313" key="1">
    <source>
        <dbReference type="EMBL" id="HJD31763.1"/>
    </source>
</evidence>
<reference evidence="1" key="2">
    <citation type="submission" date="2021-04" db="EMBL/GenBank/DDBJ databases">
        <authorList>
            <person name="Gilroy R."/>
        </authorList>
    </citation>
    <scope>NUCLEOTIDE SEQUENCE</scope>
    <source>
        <strain evidence="1">ChiHjej8B7-25341</strain>
    </source>
</reference>
<gene>
    <name evidence="1" type="ORF">H9912_07450</name>
</gene>
<dbReference type="EMBL" id="DWUW01000207">
    <property type="protein sequence ID" value="HJD31763.1"/>
    <property type="molecule type" value="Genomic_DNA"/>
</dbReference>
<protein>
    <submittedName>
        <fullName evidence="1">Uncharacterized protein</fullName>
    </submittedName>
</protein>
<comment type="caution">
    <text evidence="1">The sequence shown here is derived from an EMBL/GenBank/DDBJ whole genome shotgun (WGS) entry which is preliminary data.</text>
</comment>
<reference evidence="1" key="1">
    <citation type="journal article" date="2021" name="PeerJ">
        <title>Extensive microbial diversity within the chicken gut microbiome revealed by metagenomics and culture.</title>
        <authorList>
            <person name="Gilroy R."/>
            <person name="Ravi A."/>
            <person name="Getino M."/>
            <person name="Pursley I."/>
            <person name="Horton D.L."/>
            <person name="Alikhan N.F."/>
            <person name="Baker D."/>
            <person name="Gharbi K."/>
            <person name="Hall N."/>
            <person name="Watson M."/>
            <person name="Adriaenssens E.M."/>
            <person name="Foster-Nyarko E."/>
            <person name="Jarju S."/>
            <person name="Secka A."/>
            <person name="Antonio M."/>
            <person name="Oren A."/>
            <person name="Chaudhuri R.R."/>
            <person name="La Ragione R."/>
            <person name="Hildebrand F."/>
            <person name="Pallen M.J."/>
        </authorList>
    </citation>
    <scope>NUCLEOTIDE SEQUENCE</scope>
    <source>
        <strain evidence="1">ChiHjej8B7-25341</strain>
    </source>
</reference>
<organism evidence="1 2">
    <name type="scientific">Candidatus Eisenbergiella stercorigallinarum</name>
    <dbReference type="NCBI Taxonomy" id="2838557"/>
    <lineage>
        <taxon>Bacteria</taxon>
        <taxon>Bacillati</taxon>
        <taxon>Bacillota</taxon>
        <taxon>Clostridia</taxon>
        <taxon>Lachnospirales</taxon>
        <taxon>Lachnospiraceae</taxon>
        <taxon>Eisenbergiella</taxon>
    </lineage>
</organism>
<dbReference type="AlphaFoldDB" id="A0A9D2QXY4"/>
<name>A0A9D2QXY4_9FIRM</name>
<accession>A0A9D2QXY4</accession>
<proteinExistence type="predicted"/>
<dbReference type="Proteomes" id="UP000823851">
    <property type="component" value="Unassembled WGS sequence"/>
</dbReference>